<dbReference type="InterPro" id="IPR010877">
    <property type="entry name" value="Phage_Mu_Gp46"/>
</dbReference>
<dbReference type="Pfam" id="PF07409">
    <property type="entry name" value="GP46"/>
    <property type="match status" value="1"/>
</dbReference>
<reference evidence="1 2" key="1">
    <citation type="submission" date="2023-08" db="EMBL/GenBank/DDBJ databases">
        <title>Complete Genome and Methylome dissection of Serratia fonticola NEB369.</title>
        <authorList>
            <person name="Fomenkov A."/>
            <person name="Roberts R.D."/>
        </authorList>
    </citation>
    <scope>NUCLEOTIDE SEQUENCE [LARGE SCALE GENOMIC DNA]</scope>
    <source>
        <strain evidence="1 2">NEB369</strain>
    </source>
</reference>
<proteinExistence type="predicted"/>
<name>A0ABY9PIU9_SERFO</name>
<accession>A0ABY9PIU9</accession>
<gene>
    <name evidence="1" type="ORF">RFB13_19200</name>
</gene>
<keyword evidence="2" id="KW-1185">Reference proteome</keyword>
<dbReference type="Proteomes" id="UP001235341">
    <property type="component" value="Chromosome"/>
</dbReference>
<protein>
    <submittedName>
        <fullName evidence="1">Phage GP46 family protein</fullName>
    </submittedName>
</protein>
<evidence type="ECO:0000313" key="1">
    <source>
        <dbReference type="EMBL" id="WMT13345.1"/>
    </source>
</evidence>
<dbReference type="RefSeq" id="WP_309205117.1">
    <property type="nucleotide sequence ID" value="NZ_CP133586.1"/>
</dbReference>
<sequence length="145" mass="16669">MSDISSWWDVDQLRADWKEGPGDLLEGDDLQTAIIISLFSDRVARDDDDIDGDDHRGWWGDAGTETEIGSRLWLLRRQKLTTAVALKAEDYCRDAVNWLITDGVVGSITMATQIVYPRRLNIVIRYSRPGTSNSTDMRFFWVWEQ</sequence>
<evidence type="ECO:0000313" key="2">
    <source>
        <dbReference type="Proteomes" id="UP001235341"/>
    </source>
</evidence>
<dbReference type="EMBL" id="CP133586">
    <property type="protein sequence ID" value="WMT13345.1"/>
    <property type="molecule type" value="Genomic_DNA"/>
</dbReference>
<organism evidence="1 2">
    <name type="scientific">Serratia fonticola</name>
    <dbReference type="NCBI Taxonomy" id="47917"/>
    <lineage>
        <taxon>Bacteria</taxon>
        <taxon>Pseudomonadati</taxon>
        <taxon>Pseudomonadota</taxon>
        <taxon>Gammaproteobacteria</taxon>
        <taxon>Enterobacterales</taxon>
        <taxon>Yersiniaceae</taxon>
        <taxon>Serratia</taxon>
    </lineage>
</organism>